<keyword evidence="2" id="KW-1185">Reference proteome</keyword>
<evidence type="ECO:0000313" key="1">
    <source>
        <dbReference type="EMBL" id="CAG7830540.1"/>
    </source>
</evidence>
<proteinExistence type="predicted"/>
<dbReference type="Proteomes" id="UP000708208">
    <property type="component" value="Unassembled WGS sequence"/>
</dbReference>
<dbReference type="EMBL" id="CAJVCH010556431">
    <property type="protein sequence ID" value="CAG7830540.1"/>
    <property type="molecule type" value="Genomic_DNA"/>
</dbReference>
<gene>
    <name evidence="1" type="ORF">AFUS01_LOCUS40338</name>
</gene>
<dbReference type="AlphaFoldDB" id="A0A8J2LXP7"/>
<comment type="caution">
    <text evidence="1">The sequence shown here is derived from an EMBL/GenBank/DDBJ whole genome shotgun (WGS) entry which is preliminary data.</text>
</comment>
<evidence type="ECO:0000313" key="2">
    <source>
        <dbReference type="Proteomes" id="UP000708208"/>
    </source>
</evidence>
<name>A0A8J2LXP7_9HEXA</name>
<sequence>MVAGEQDMPDLLVRTFDVFLKAINGGREGTGGSPDWNGNHYNFDVHLETQHFCMDCAAYCNNLQNHVCPSPAARMGHVDAGRELDLSHFSELSRSRGGMVLMYKYNKNVDSLDIEDVFTKLNKVLTNFLEQLFEIHQHSKVEIGIGIQMRKEIQDDEMNRAFKKTIIYFKSSYYELQNKYQIRDILLKSASDIVTRKNVFMENGSGWAIVNIESLEIKIGEIRLIRDVSGGGYLAMPVPNKSGFVNFRNKNDKCFLYCIAASMFADEERRKTGKPVSKKSHGIWEKYFSRLDTNGVNFPVNIQSDIPIFETNNNV</sequence>
<accession>A0A8J2LXP7</accession>
<organism evidence="1 2">
    <name type="scientific">Allacma fusca</name>
    <dbReference type="NCBI Taxonomy" id="39272"/>
    <lineage>
        <taxon>Eukaryota</taxon>
        <taxon>Metazoa</taxon>
        <taxon>Ecdysozoa</taxon>
        <taxon>Arthropoda</taxon>
        <taxon>Hexapoda</taxon>
        <taxon>Collembola</taxon>
        <taxon>Symphypleona</taxon>
        <taxon>Sminthuridae</taxon>
        <taxon>Allacma</taxon>
    </lineage>
</organism>
<protein>
    <submittedName>
        <fullName evidence="1">Uncharacterized protein</fullName>
    </submittedName>
</protein>
<dbReference type="OrthoDB" id="6602337at2759"/>
<reference evidence="1" key="1">
    <citation type="submission" date="2021-06" db="EMBL/GenBank/DDBJ databases">
        <authorList>
            <person name="Hodson N. C."/>
            <person name="Mongue J. A."/>
            <person name="Jaron S. K."/>
        </authorList>
    </citation>
    <scope>NUCLEOTIDE SEQUENCE</scope>
</reference>